<dbReference type="RefSeq" id="WP_080996592.1">
    <property type="nucleotide sequence ID" value="NZ_CP014262.1"/>
</dbReference>
<proteinExistence type="predicted"/>
<accession>A0A3M3E6C1</accession>
<reference evidence="1 2" key="1">
    <citation type="submission" date="2018-08" db="EMBL/GenBank/DDBJ databases">
        <title>Recombination of ecologically and evolutionarily significant loci maintains genetic cohesion in the Pseudomonas syringae species complex.</title>
        <authorList>
            <person name="Dillon M."/>
            <person name="Thakur S."/>
            <person name="Almeida R.N.D."/>
            <person name="Weir B.S."/>
            <person name="Guttman D.S."/>
        </authorList>
    </citation>
    <scope>NUCLEOTIDE SEQUENCE [LARGE SCALE GENOMIC DNA]</scope>
    <source>
        <strain evidence="1 2">NCPPB2445</strain>
    </source>
</reference>
<protein>
    <submittedName>
        <fullName evidence="1">Uncharacterized protein</fullName>
    </submittedName>
</protein>
<organism evidence="1 2">
    <name type="scientific">Pseudomonas corrugata</name>
    <dbReference type="NCBI Taxonomy" id="47879"/>
    <lineage>
        <taxon>Bacteria</taxon>
        <taxon>Pseudomonadati</taxon>
        <taxon>Pseudomonadota</taxon>
        <taxon>Gammaproteobacteria</taxon>
        <taxon>Pseudomonadales</taxon>
        <taxon>Pseudomonadaceae</taxon>
        <taxon>Pseudomonas</taxon>
    </lineage>
</organism>
<name>A0A3M3E6C1_9PSED</name>
<evidence type="ECO:0000313" key="1">
    <source>
        <dbReference type="EMBL" id="RMM45184.1"/>
    </source>
</evidence>
<comment type="caution">
    <text evidence="1">The sequence shown here is derived from an EMBL/GenBank/DDBJ whole genome shotgun (WGS) entry which is preliminary data.</text>
</comment>
<dbReference type="OrthoDB" id="8778495at2"/>
<evidence type="ECO:0000313" key="2">
    <source>
        <dbReference type="Proteomes" id="UP000270661"/>
    </source>
</evidence>
<keyword evidence="2" id="KW-1185">Reference proteome</keyword>
<dbReference type="AlphaFoldDB" id="A0A3M3E6C1"/>
<dbReference type="GeneID" id="70360195"/>
<dbReference type="Proteomes" id="UP000270661">
    <property type="component" value="Unassembled WGS sequence"/>
</dbReference>
<gene>
    <name evidence="1" type="ORF">ALQ77_100335</name>
</gene>
<dbReference type="EMBL" id="RBOJ01000095">
    <property type="protein sequence ID" value="RMM45184.1"/>
    <property type="molecule type" value="Genomic_DNA"/>
</dbReference>
<sequence length="91" mass="10435">MIRPSHPKKEVEEALRRAEALGWRIEVGGGHAWGRAYCPYNDEECRCGEFCITPIWSTPRNPGNHARALRRVVDNCTTHRNRCEADDDAEE</sequence>